<feature type="transmembrane region" description="Helical" evidence="3">
    <location>
        <begin position="226"/>
        <end position="243"/>
    </location>
</feature>
<sequence length="636" mass="68844">MKALAATAVLLACLQALSSAATTYTISAGCSIAADGVPDSATSSSVAAILRSATTATNATSSWPIGFTPFAVKSLTILYPGRVLRAVSNTSTPLTTYITIGNTGRASGVITDLRDLPDAFTITEYTPAVNVTVSSDRSTMTFQSGLTAASLTDAFVIGCDVMNASRALIQQSSAIQTGNAARYNNARVLVVVEWTLIGLSMLGLVMMSSVFLTWIRFLPEFDTYNVTKYTLLTFVIINIASWFGGFFGWVISGVVLVLVILVCATWLPLARFCPRAGAGLERMTKGGSGQRLGRCPAWLTRTQKRVMLAGVAIVVVLMGTFTLVFFVWSPDHYLVYRRDTQQQEVEIQPSIVAKGLLMAYSFNGLAAWLHLNNVFSVQSDECGKLADAPLNDAQKDSRINQEFIVPYKIDMSQYVASDYRQYSTLNEWFERRIRPDLRPIHMPGDPTVLTSGADSRTTVFKSVPEDSAMWLKGNYLTVGQLLNFNAYWDTFAGGSAVIHRLAPQDYHRFHSPMTGTVLSQDFVSGPLYSVSADGMRSKNGAIFNHRMITILKDAAGRLVAYVNLGATCVGSIIPTVPVGGTVRKGGELGTFAFGGSTIVMLFPPATVAFDPDLAYMSSQATETLVQMGMPIARWIV</sequence>
<keyword evidence="5" id="KW-0496">Mitochondrion</keyword>
<evidence type="ECO:0000256" key="4">
    <source>
        <dbReference type="SAM" id="SignalP"/>
    </source>
</evidence>
<protein>
    <recommendedName>
        <fullName evidence="7">Phosphatidylserine decarboxylase</fullName>
    </recommendedName>
</protein>
<dbReference type="PANTHER" id="PTHR10067:SF17">
    <property type="entry name" value="PHOSPHATIDYLSERINE DECARBOXYLASE PROENZYME 2"/>
    <property type="match status" value="1"/>
</dbReference>
<dbReference type="GO" id="GO:0008654">
    <property type="term" value="P:phospholipid biosynthetic process"/>
    <property type="evidence" value="ECO:0007669"/>
    <property type="project" value="InterPro"/>
</dbReference>
<evidence type="ECO:0000256" key="3">
    <source>
        <dbReference type="SAM" id="Phobius"/>
    </source>
</evidence>
<keyword evidence="4" id="KW-0732">Signal</keyword>
<feature type="transmembrane region" description="Helical" evidence="3">
    <location>
        <begin position="194"/>
        <end position="214"/>
    </location>
</feature>
<feature type="chain" id="PRO_5018253864" description="Phosphatidylserine decarboxylase" evidence="4">
    <location>
        <begin position="21"/>
        <end position="636"/>
    </location>
</feature>
<accession>A0A3P3Y9C0</accession>
<dbReference type="Proteomes" id="UP000290189">
    <property type="component" value="Unassembled WGS sequence"/>
</dbReference>
<keyword evidence="1" id="KW-0210">Decarboxylase</keyword>
<feature type="transmembrane region" description="Helical" evidence="3">
    <location>
        <begin position="306"/>
        <end position="328"/>
    </location>
</feature>
<proteinExistence type="predicted"/>
<keyword evidence="3" id="KW-1133">Transmembrane helix</keyword>
<evidence type="ECO:0000313" key="5">
    <source>
        <dbReference type="EMBL" id="SPQ96763.1"/>
    </source>
</evidence>
<keyword evidence="3" id="KW-0472">Membrane</keyword>
<dbReference type="EMBL" id="OVEO01000006">
    <property type="protein sequence ID" value="SPQ96763.1"/>
    <property type="molecule type" value="Genomic_DNA"/>
</dbReference>
<dbReference type="AlphaFoldDB" id="A0A3P3Y9C0"/>
<evidence type="ECO:0008006" key="7">
    <source>
        <dbReference type="Google" id="ProtNLM"/>
    </source>
</evidence>
<dbReference type="Pfam" id="PF02666">
    <property type="entry name" value="PS_Dcarbxylase"/>
    <property type="match status" value="1"/>
</dbReference>
<gene>
    <name evidence="5" type="ORF">PLBR_LOCUS3978</name>
</gene>
<dbReference type="PROSITE" id="PS51257">
    <property type="entry name" value="PROKAR_LIPOPROTEIN"/>
    <property type="match status" value="1"/>
</dbReference>
<dbReference type="GO" id="GO:0004609">
    <property type="term" value="F:phosphatidylserine decarboxylase activity"/>
    <property type="evidence" value="ECO:0007669"/>
    <property type="project" value="InterPro"/>
</dbReference>
<evidence type="ECO:0000256" key="1">
    <source>
        <dbReference type="ARBA" id="ARBA00022793"/>
    </source>
</evidence>
<feature type="transmembrane region" description="Helical" evidence="3">
    <location>
        <begin position="249"/>
        <end position="269"/>
    </location>
</feature>
<name>A0A3P3Y9C0_PLABS</name>
<dbReference type="InterPro" id="IPR003817">
    <property type="entry name" value="PS_Dcarbxylase"/>
</dbReference>
<dbReference type="PANTHER" id="PTHR10067">
    <property type="entry name" value="PHOSPHATIDYLSERINE DECARBOXYLASE"/>
    <property type="match status" value="1"/>
</dbReference>
<evidence type="ECO:0000256" key="2">
    <source>
        <dbReference type="ARBA" id="ARBA00023239"/>
    </source>
</evidence>
<evidence type="ECO:0000313" key="6">
    <source>
        <dbReference type="Proteomes" id="UP000290189"/>
    </source>
</evidence>
<organism evidence="5 6">
    <name type="scientific">Plasmodiophora brassicae</name>
    <name type="common">Clubroot disease agent</name>
    <dbReference type="NCBI Taxonomy" id="37360"/>
    <lineage>
        <taxon>Eukaryota</taxon>
        <taxon>Sar</taxon>
        <taxon>Rhizaria</taxon>
        <taxon>Endomyxa</taxon>
        <taxon>Phytomyxea</taxon>
        <taxon>Plasmodiophorida</taxon>
        <taxon>Plasmodiophoridae</taxon>
        <taxon>Plasmodiophora</taxon>
    </lineage>
</organism>
<keyword evidence="3" id="KW-0812">Transmembrane</keyword>
<reference evidence="5 6" key="1">
    <citation type="submission" date="2018-03" db="EMBL/GenBank/DDBJ databases">
        <authorList>
            <person name="Fogelqvist J."/>
        </authorList>
    </citation>
    <scope>NUCLEOTIDE SEQUENCE [LARGE SCALE GENOMIC DNA]</scope>
</reference>
<geneLocation type="mitochondrion" evidence="5"/>
<feature type="signal peptide" evidence="4">
    <location>
        <begin position="1"/>
        <end position="20"/>
    </location>
</feature>
<keyword evidence="2" id="KW-0456">Lyase</keyword>